<organism evidence="13 14">
    <name type="scientific">Cannabis sativa</name>
    <name type="common">Hemp</name>
    <name type="synonym">Marijuana</name>
    <dbReference type="NCBI Taxonomy" id="3483"/>
    <lineage>
        <taxon>Eukaryota</taxon>
        <taxon>Viridiplantae</taxon>
        <taxon>Streptophyta</taxon>
        <taxon>Embryophyta</taxon>
        <taxon>Tracheophyta</taxon>
        <taxon>Spermatophyta</taxon>
        <taxon>Magnoliopsida</taxon>
        <taxon>eudicotyledons</taxon>
        <taxon>Gunneridae</taxon>
        <taxon>Pentapetalae</taxon>
        <taxon>rosids</taxon>
        <taxon>fabids</taxon>
        <taxon>Rosales</taxon>
        <taxon>Cannabaceae</taxon>
        <taxon>Cannabis</taxon>
    </lineage>
</organism>
<dbReference type="Gene3D" id="1.10.1900.10">
    <property type="entry name" value="c-terminal domain of poly(a) binding protein"/>
    <property type="match status" value="1"/>
</dbReference>
<keyword evidence="4" id="KW-0963">Cytoplasm</keyword>
<evidence type="ECO:0000256" key="10">
    <source>
        <dbReference type="SAM" id="MobiDB-lite"/>
    </source>
</evidence>
<dbReference type="PROSITE" id="PS51309">
    <property type="entry name" value="PABC"/>
    <property type="match status" value="1"/>
</dbReference>
<dbReference type="InterPro" id="IPR054722">
    <property type="entry name" value="PolX-like_BBD"/>
</dbReference>
<accession>A0A803P5B7</accession>
<dbReference type="InterPro" id="IPR003954">
    <property type="entry name" value="RRM_euk-type"/>
</dbReference>
<sequence length="1537" mass="173778">MAAAPIVTTPPIALYVGDLPPDATEDHLKEIFKDFPSMVSVRVCRDSQTGRSLRYGYTNFLNAKDALQAITTKNHSLLNGKQIRVMWANRDPGSRKSGIGNVFVKNLCESIDNVRLQDLFSKFGYILSCKVNKYDDGKSKGHGFVQFDNEDSAVAAIQSMNGTTIGDKQLFVSKFIGKYERMKTSDVKFTNLYVKNLDPSVNEELLREKFSVFGNISSLAIAKNESGKPRGFVFVNYDNPDDAKRAVEGMNGSELGSQILYVARAQKAVERKQILKHQYEEKRKEKIKKYKNSNVYIKNIDDDVTEEELKEHFSQCGTITSVKLMTNDKGINKGFGFVCFSTPEEAYSAVNTFNGSMFHRKPLYVSIAQRKEDRQAHLQQLHHMHRLSGLSAPSASVGTAGGYSPFYYSAPPSGVVPQVPSGPGLLYPSPGFRPDWRVNGFATSSRPPFQPPSPLPIHPNACRHHRPNRGRMNGHILPSVSHLQQQLPLMYPKDSTNQQRNGQSKYLPNGRVRDTNRGSSGFSSHLHHPQGLEILSSMLSAASPQNQKRMLGDRLFPMVSKYQPDLASKITGMLLDMDNAELLLLLESPDSLVTKVKEAVEVLKSVSESNSNSNSNSKSNNSPIHLSAELRGRTLRFQELKLCDQGSRKLLLWLHHQPALEESSEKTEHALDETKKKDSETIMKQARSTILMNLADNVLEQVIGEKTTLEIRSKHNQLYMARSTATKIFLKGKYYGFKINATNTLDQNLDELNKIVLALTNMSETIKEEDQAVILLNALPNQFKEMRIVIINDSNAVIDDFDGDVFVVINNENKDAIKTNGDVCTSSYLKDQDDWILDSGCTYHMSPNRDWFIDYSEINGGSVVMGNDHKYSFVGIGSIVIKSFDGTFKTLHKGKQHRIKFSNSNYRAKAVLEYIHADLWGASMVKTQGGKQYFLSVVDNNFHLAINYGNLTRLDHSDNIFTCNNRALGTLNIKEYLDYGFVNLTWKQTFLSTCLHHLDYYSSDHRALKVELSTTHATAPNPKQRSRFRYEALWLNDLECKDIVTRHWNSSEQHLLHQVVNNVQTISSHLQSWHTKKYRNMKRNITKAQKQVTDLRNLDLSNAIFFLELHQSGKILDDLLEKEETYWHQRSHINWLKVGDAYTKFFHSRASGCKVNNHIKKIQTSNGNFVSNLQGITDQIHSYFTNMFDSNGVNTSTIDLTLDTIPATISPAMNNLLHQPFTSEEVLTALHSMGSEKSLGPDGMLVMFFTNNWSTILRLKPFLHLVIYEFQSAFISDRLITDNILVAFELLHCLRNKIRGRISYVAFKLDISKAFDRVEWHFVERVLLKMGFGHGVIELIMCCICSSNYSFLINGHVTGNLQPKRDDNLLFSRTDARSLAAIKNTLDLYNRALGQLINYDKSVMFFSPSFLHAQLGNNPSCTWRCIHAQSLAPWDCTWSFTALQQHFLSIDIDHILQIPVSLYALEDRLIWHHSPSSIYTIKRSSSTTPPQNFDANNQPWQPPPTGMLKLKVDAALATDAGSFNNSVAEQQVGIFIS</sequence>
<dbReference type="InterPro" id="IPR002004">
    <property type="entry name" value="PABP_HYD_C"/>
</dbReference>
<dbReference type="InterPro" id="IPR012677">
    <property type="entry name" value="Nucleotide-bd_a/b_plait_sf"/>
</dbReference>
<evidence type="ECO:0000256" key="1">
    <source>
        <dbReference type="ARBA" id="ARBA00004123"/>
    </source>
</evidence>
<proteinExistence type="inferred from homology"/>
<dbReference type="Gene3D" id="3.30.70.330">
    <property type="match status" value="4"/>
</dbReference>
<evidence type="ECO:0000256" key="8">
    <source>
        <dbReference type="ARBA" id="ARBA00054110"/>
    </source>
</evidence>
<feature type="domain" description="RRM" evidence="11">
    <location>
        <begin position="12"/>
        <end position="90"/>
    </location>
</feature>
<dbReference type="GO" id="GO:0005634">
    <property type="term" value="C:nucleus"/>
    <property type="evidence" value="ECO:0007669"/>
    <property type="project" value="UniProtKB-SubCell"/>
</dbReference>
<keyword evidence="14" id="KW-1185">Reference proteome</keyword>
<comment type="subcellular location">
    <subcellularLocation>
        <location evidence="2">Cytoplasm</location>
    </subcellularLocation>
    <subcellularLocation>
        <location evidence="1">Nucleus</location>
    </subcellularLocation>
</comment>
<feature type="compositionally biased region" description="Polar residues" evidence="10">
    <location>
        <begin position="494"/>
        <end position="506"/>
    </location>
</feature>
<dbReference type="InterPro" id="IPR035979">
    <property type="entry name" value="RBD_domain_sf"/>
</dbReference>
<dbReference type="SMART" id="SM00361">
    <property type="entry name" value="RRM_1"/>
    <property type="match status" value="3"/>
</dbReference>
<dbReference type="PANTHER" id="PTHR24012">
    <property type="entry name" value="RNA BINDING PROTEIN"/>
    <property type="match status" value="1"/>
</dbReference>
<feature type="domain" description="RRM" evidence="11">
    <location>
        <begin position="293"/>
        <end position="370"/>
    </location>
</feature>
<dbReference type="Pfam" id="PF14223">
    <property type="entry name" value="Retrotran_gag_2"/>
    <property type="match status" value="1"/>
</dbReference>
<dbReference type="Pfam" id="PF00658">
    <property type="entry name" value="MLLE"/>
    <property type="match status" value="1"/>
</dbReference>
<dbReference type="InterPro" id="IPR000504">
    <property type="entry name" value="RRM_dom"/>
</dbReference>
<dbReference type="GO" id="GO:0003723">
    <property type="term" value="F:RNA binding"/>
    <property type="evidence" value="ECO:0007669"/>
    <property type="project" value="UniProtKB-UniRule"/>
</dbReference>
<evidence type="ECO:0000259" key="11">
    <source>
        <dbReference type="PROSITE" id="PS50102"/>
    </source>
</evidence>
<dbReference type="NCBIfam" id="TIGR01628">
    <property type="entry name" value="PABP-1234"/>
    <property type="match status" value="1"/>
</dbReference>
<feature type="domain" description="RRM" evidence="11">
    <location>
        <begin position="190"/>
        <end position="267"/>
    </location>
</feature>
<dbReference type="EMBL" id="UZAU01000304">
    <property type="status" value="NOT_ANNOTATED_CDS"/>
    <property type="molecule type" value="Genomic_DNA"/>
</dbReference>
<comment type="function">
    <text evidence="8">Binds the poly(A) tail of mRNA. Appears to be an important mediator of the multiple roles of the poly(A) tail in mRNA biogenesis, stability and translation.</text>
</comment>
<dbReference type="SUPFAM" id="SSF54928">
    <property type="entry name" value="RNA-binding domain, RBD"/>
    <property type="match status" value="3"/>
</dbReference>
<dbReference type="InterPro" id="IPR036053">
    <property type="entry name" value="PABP-dom"/>
</dbReference>
<evidence type="ECO:0000256" key="4">
    <source>
        <dbReference type="ARBA" id="ARBA00022490"/>
    </source>
</evidence>
<evidence type="ECO:0000256" key="7">
    <source>
        <dbReference type="ARBA" id="ARBA00023242"/>
    </source>
</evidence>
<dbReference type="FunFam" id="3.30.70.330:FF:000651">
    <property type="entry name" value="Poly(A) binding protein cytoplasmic 1 like"/>
    <property type="match status" value="2"/>
</dbReference>
<dbReference type="PROSITE" id="PS50102">
    <property type="entry name" value="RRM"/>
    <property type="match status" value="4"/>
</dbReference>
<dbReference type="SMART" id="SM00360">
    <property type="entry name" value="RRM"/>
    <property type="match status" value="4"/>
</dbReference>
<feature type="compositionally biased region" description="Low complexity" evidence="10">
    <location>
        <begin position="605"/>
        <end position="622"/>
    </location>
</feature>
<keyword evidence="7" id="KW-0539">Nucleus</keyword>
<evidence type="ECO:0008006" key="15">
    <source>
        <dbReference type="Google" id="ProtNLM"/>
    </source>
</evidence>
<feature type="domain" description="PABC" evidence="12">
    <location>
        <begin position="531"/>
        <end position="608"/>
    </location>
</feature>
<evidence type="ECO:0000256" key="3">
    <source>
        <dbReference type="ARBA" id="ARBA00008557"/>
    </source>
</evidence>
<reference evidence="13" key="2">
    <citation type="submission" date="2021-03" db="UniProtKB">
        <authorList>
            <consortium name="EnsemblPlants"/>
        </authorList>
    </citation>
    <scope>IDENTIFICATION</scope>
</reference>
<evidence type="ECO:0000259" key="12">
    <source>
        <dbReference type="PROSITE" id="PS51309"/>
    </source>
</evidence>
<feature type="region of interest" description="Disordered" evidence="10">
    <location>
        <begin position="491"/>
        <end position="527"/>
    </location>
</feature>
<dbReference type="Pfam" id="PF22936">
    <property type="entry name" value="Pol_BBD"/>
    <property type="match status" value="1"/>
</dbReference>
<dbReference type="GO" id="GO:0005737">
    <property type="term" value="C:cytoplasm"/>
    <property type="evidence" value="ECO:0007669"/>
    <property type="project" value="UniProtKB-SubCell"/>
</dbReference>
<keyword evidence="5" id="KW-0677">Repeat</keyword>
<evidence type="ECO:0000256" key="5">
    <source>
        <dbReference type="ARBA" id="ARBA00022737"/>
    </source>
</evidence>
<evidence type="ECO:0000313" key="14">
    <source>
        <dbReference type="Proteomes" id="UP000596661"/>
    </source>
</evidence>
<evidence type="ECO:0000313" key="13">
    <source>
        <dbReference type="EnsemblPlants" id="cds.evm.model.03.1448"/>
    </source>
</evidence>
<feature type="domain" description="RRM" evidence="11">
    <location>
        <begin position="100"/>
        <end position="173"/>
    </location>
</feature>
<name>A0A803P5B7_CANSA</name>
<dbReference type="Gramene" id="evm.model.03.1448">
    <property type="protein sequence ID" value="cds.evm.model.03.1448"/>
    <property type="gene ID" value="evm.TU.03.1448"/>
</dbReference>
<evidence type="ECO:0000256" key="2">
    <source>
        <dbReference type="ARBA" id="ARBA00004496"/>
    </source>
</evidence>
<keyword evidence="6 9" id="KW-0694">RNA-binding</keyword>
<dbReference type="SMART" id="SM00517">
    <property type="entry name" value="PolyA"/>
    <property type="match status" value="1"/>
</dbReference>
<comment type="similarity">
    <text evidence="3">Belongs to the polyadenylate-binding protein type-1 family.</text>
</comment>
<dbReference type="Pfam" id="PF00076">
    <property type="entry name" value="RRM_1"/>
    <property type="match status" value="4"/>
</dbReference>
<dbReference type="InterPro" id="IPR006515">
    <property type="entry name" value="PABP_1234"/>
</dbReference>
<dbReference type="Proteomes" id="UP000596661">
    <property type="component" value="Chromosome 3"/>
</dbReference>
<protein>
    <recommendedName>
        <fullName evidence="15">Polyadenylate-binding protein</fullName>
    </recommendedName>
</protein>
<reference evidence="13" key="1">
    <citation type="submission" date="2018-11" db="EMBL/GenBank/DDBJ databases">
        <authorList>
            <person name="Grassa J C."/>
        </authorList>
    </citation>
    <scope>NUCLEOTIDE SEQUENCE [LARGE SCALE GENOMIC DNA]</scope>
</reference>
<feature type="region of interest" description="Disordered" evidence="10">
    <location>
        <begin position="605"/>
        <end position="624"/>
    </location>
</feature>
<dbReference type="EnsemblPlants" id="evm.model.03.1448">
    <property type="protein sequence ID" value="cds.evm.model.03.1448"/>
    <property type="gene ID" value="evm.TU.03.1448"/>
</dbReference>
<dbReference type="SUPFAM" id="SSF63570">
    <property type="entry name" value="PABC (PABP) domain"/>
    <property type="match status" value="1"/>
</dbReference>
<evidence type="ECO:0000256" key="6">
    <source>
        <dbReference type="ARBA" id="ARBA00022884"/>
    </source>
</evidence>
<evidence type="ECO:0000256" key="9">
    <source>
        <dbReference type="PROSITE-ProRule" id="PRU00176"/>
    </source>
</evidence>
<dbReference type="CDD" id="cd12381">
    <property type="entry name" value="RRM4_I_PABPs"/>
    <property type="match status" value="1"/>
</dbReference>